<sequence>MKFTLTIAALVVAAFAAPQLPSEIGQIPPCGLACAMNAGKEAGCGPTDIKCFCTSATALAAATACVNKDCSPEDAKKAIALAQQLCAKY</sequence>
<feature type="domain" description="CFEM" evidence="11">
    <location>
        <begin position="1"/>
        <end position="89"/>
    </location>
</feature>
<evidence type="ECO:0000256" key="7">
    <source>
        <dbReference type="ARBA" id="ARBA00023157"/>
    </source>
</evidence>
<feature type="disulfide bond" evidence="9">
    <location>
        <begin position="34"/>
        <end position="65"/>
    </location>
</feature>
<evidence type="ECO:0000256" key="3">
    <source>
        <dbReference type="ARBA" id="ARBA00010031"/>
    </source>
</evidence>
<keyword evidence="5" id="KW-0472">Membrane</keyword>
<keyword evidence="13" id="KW-1185">Reference proteome</keyword>
<feature type="disulfide bond" evidence="9">
    <location>
        <begin position="30"/>
        <end position="70"/>
    </location>
</feature>
<gene>
    <name evidence="12" type="ORF">BT63DRAFT_423515</name>
</gene>
<keyword evidence="5" id="KW-0336">GPI-anchor</keyword>
<organism evidence="12 13">
    <name type="scientific">Microthyrium microscopicum</name>
    <dbReference type="NCBI Taxonomy" id="703497"/>
    <lineage>
        <taxon>Eukaryota</taxon>
        <taxon>Fungi</taxon>
        <taxon>Dikarya</taxon>
        <taxon>Ascomycota</taxon>
        <taxon>Pezizomycotina</taxon>
        <taxon>Dothideomycetes</taxon>
        <taxon>Dothideomycetes incertae sedis</taxon>
        <taxon>Microthyriales</taxon>
        <taxon>Microthyriaceae</taxon>
        <taxon>Microthyrium</taxon>
    </lineage>
</organism>
<dbReference type="GO" id="GO:0005576">
    <property type="term" value="C:extracellular region"/>
    <property type="evidence" value="ECO:0007669"/>
    <property type="project" value="UniProtKB-SubCell"/>
</dbReference>
<protein>
    <recommendedName>
        <fullName evidence="11">CFEM domain-containing protein</fullName>
    </recommendedName>
</protein>
<keyword evidence="7 9" id="KW-1015">Disulfide bond</keyword>
<keyword evidence="9" id="KW-0349">Heme</keyword>
<proteinExistence type="inferred from homology"/>
<dbReference type="EMBL" id="MU004233">
    <property type="protein sequence ID" value="KAF2671302.1"/>
    <property type="molecule type" value="Genomic_DNA"/>
</dbReference>
<comment type="subcellular location">
    <subcellularLocation>
        <location evidence="1">Membrane</location>
        <topology evidence="1">Lipid-anchor</topology>
        <topology evidence="1">GPI-anchor</topology>
    </subcellularLocation>
    <subcellularLocation>
        <location evidence="2">Secreted</location>
    </subcellularLocation>
</comment>
<feature type="chain" id="PRO_5025428144" description="CFEM domain-containing protein" evidence="10">
    <location>
        <begin position="17"/>
        <end position="89"/>
    </location>
</feature>
<evidence type="ECO:0000256" key="2">
    <source>
        <dbReference type="ARBA" id="ARBA00004613"/>
    </source>
</evidence>
<dbReference type="InterPro" id="IPR008427">
    <property type="entry name" value="Extracellular_membr_CFEM_dom"/>
</dbReference>
<evidence type="ECO:0000256" key="10">
    <source>
        <dbReference type="SAM" id="SignalP"/>
    </source>
</evidence>
<accession>A0A6A6UGI3</accession>
<comment type="similarity">
    <text evidence="3">Belongs to the RBT5 family.</text>
</comment>
<dbReference type="SMART" id="SM00747">
    <property type="entry name" value="CFEM"/>
    <property type="match status" value="1"/>
</dbReference>
<keyword evidence="5" id="KW-0325">Glycoprotein</keyword>
<reference evidence="12" key="1">
    <citation type="journal article" date="2020" name="Stud. Mycol.">
        <title>101 Dothideomycetes genomes: a test case for predicting lifestyles and emergence of pathogens.</title>
        <authorList>
            <person name="Haridas S."/>
            <person name="Albert R."/>
            <person name="Binder M."/>
            <person name="Bloem J."/>
            <person name="Labutti K."/>
            <person name="Salamov A."/>
            <person name="Andreopoulos B."/>
            <person name="Baker S."/>
            <person name="Barry K."/>
            <person name="Bills G."/>
            <person name="Bluhm B."/>
            <person name="Cannon C."/>
            <person name="Castanera R."/>
            <person name="Culley D."/>
            <person name="Daum C."/>
            <person name="Ezra D."/>
            <person name="Gonzalez J."/>
            <person name="Henrissat B."/>
            <person name="Kuo A."/>
            <person name="Liang C."/>
            <person name="Lipzen A."/>
            <person name="Lutzoni F."/>
            <person name="Magnuson J."/>
            <person name="Mondo S."/>
            <person name="Nolan M."/>
            <person name="Ohm R."/>
            <person name="Pangilinan J."/>
            <person name="Park H.-J."/>
            <person name="Ramirez L."/>
            <person name="Alfaro M."/>
            <person name="Sun H."/>
            <person name="Tritt A."/>
            <person name="Yoshinaga Y."/>
            <person name="Zwiers L.-H."/>
            <person name="Turgeon B."/>
            <person name="Goodwin S."/>
            <person name="Spatafora J."/>
            <person name="Crous P."/>
            <person name="Grigoriev I."/>
        </authorList>
    </citation>
    <scope>NUCLEOTIDE SEQUENCE</scope>
    <source>
        <strain evidence="12">CBS 115976</strain>
    </source>
</reference>
<evidence type="ECO:0000256" key="5">
    <source>
        <dbReference type="ARBA" id="ARBA00022622"/>
    </source>
</evidence>
<feature type="disulfide bond" evidence="9">
    <location>
        <begin position="44"/>
        <end position="51"/>
    </location>
</feature>
<dbReference type="GO" id="GO:0046872">
    <property type="term" value="F:metal ion binding"/>
    <property type="evidence" value="ECO:0007669"/>
    <property type="project" value="UniProtKB-UniRule"/>
</dbReference>
<dbReference type="OrthoDB" id="3065412at2759"/>
<dbReference type="AlphaFoldDB" id="A0A6A6UGI3"/>
<keyword evidence="9" id="KW-0479">Metal-binding</keyword>
<evidence type="ECO:0000256" key="4">
    <source>
        <dbReference type="ARBA" id="ARBA00022525"/>
    </source>
</evidence>
<dbReference type="Pfam" id="PF05730">
    <property type="entry name" value="CFEM"/>
    <property type="match status" value="1"/>
</dbReference>
<evidence type="ECO:0000313" key="13">
    <source>
        <dbReference type="Proteomes" id="UP000799302"/>
    </source>
</evidence>
<feature type="disulfide bond" evidence="9">
    <location>
        <begin position="53"/>
        <end position="86"/>
    </location>
</feature>
<evidence type="ECO:0000256" key="6">
    <source>
        <dbReference type="ARBA" id="ARBA00022729"/>
    </source>
</evidence>
<feature type="binding site" description="axial binding residue" evidence="9">
    <location>
        <position position="48"/>
    </location>
    <ligand>
        <name>heme</name>
        <dbReference type="ChEBI" id="CHEBI:30413"/>
    </ligand>
    <ligandPart>
        <name>Fe</name>
        <dbReference type="ChEBI" id="CHEBI:18248"/>
    </ligandPart>
</feature>
<name>A0A6A6UGI3_9PEZI</name>
<evidence type="ECO:0000256" key="8">
    <source>
        <dbReference type="ARBA" id="ARBA00023288"/>
    </source>
</evidence>
<dbReference type="PROSITE" id="PS52012">
    <property type="entry name" value="CFEM"/>
    <property type="match status" value="1"/>
</dbReference>
<keyword evidence="8" id="KW-0449">Lipoprotein</keyword>
<dbReference type="GO" id="GO:0098552">
    <property type="term" value="C:side of membrane"/>
    <property type="evidence" value="ECO:0007669"/>
    <property type="project" value="UniProtKB-KW"/>
</dbReference>
<evidence type="ECO:0000256" key="1">
    <source>
        <dbReference type="ARBA" id="ARBA00004589"/>
    </source>
</evidence>
<keyword evidence="9" id="KW-0408">Iron</keyword>
<evidence type="ECO:0000313" key="12">
    <source>
        <dbReference type="EMBL" id="KAF2671302.1"/>
    </source>
</evidence>
<evidence type="ECO:0000256" key="9">
    <source>
        <dbReference type="PROSITE-ProRule" id="PRU01356"/>
    </source>
</evidence>
<evidence type="ECO:0000259" key="11">
    <source>
        <dbReference type="PROSITE" id="PS52012"/>
    </source>
</evidence>
<dbReference type="Proteomes" id="UP000799302">
    <property type="component" value="Unassembled WGS sequence"/>
</dbReference>
<feature type="signal peptide" evidence="10">
    <location>
        <begin position="1"/>
        <end position="16"/>
    </location>
</feature>
<keyword evidence="6 10" id="KW-0732">Signal</keyword>
<keyword evidence="4" id="KW-0964">Secreted</keyword>